<evidence type="ECO:0000256" key="1">
    <source>
        <dbReference type="SAM" id="SignalP"/>
    </source>
</evidence>
<dbReference type="OrthoDB" id="662072at2"/>
<feature type="domain" description="Thioredoxin" evidence="2">
    <location>
        <begin position="28"/>
        <end position="165"/>
    </location>
</feature>
<dbReference type="AlphaFoldDB" id="A0A4Q1D3B0"/>
<evidence type="ECO:0000259" key="2">
    <source>
        <dbReference type="PROSITE" id="PS51352"/>
    </source>
</evidence>
<dbReference type="RefSeq" id="WP_129003620.1">
    <property type="nucleotide sequence ID" value="NZ_SDHZ01000002.1"/>
</dbReference>
<reference evidence="3 4" key="1">
    <citation type="submission" date="2019-01" db="EMBL/GenBank/DDBJ databases">
        <title>Filimonas sp. strain TTM-71.</title>
        <authorList>
            <person name="Chen W.-M."/>
        </authorList>
    </citation>
    <scope>NUCLEOTIDE SEQUENCE [LARGE SCALE GENOMIC DNA]</scope>
    <source>
        <strain evidence="3 4">TTM-71</strain>
    </source>
</reference>
<comment type="caution">
    <text evidence="3">The sequence shown here is derived from an EMBL/GenBank/DDBJ whole genome shotgun (WGS) entry which is preliminary data.</text>
</comment>
<dbReference type="InterPro" id="IPR036249">
    <property type="entry name" value="Thioredoxin-like_sf"/>
</dbReference>
<gene>
    <name evidence="3" type="ORF">ESB13_12100</name>
</gene>
<dbReference type="SUPFAM" id="SSF52833">
    <property type="entry name" value="Thioredoxin-like"/>
    <property type="match status" value="1"/>
</dbReference>
<dbReference type="InterPro" id="IPR013766">
    <property type="entry name" value="Thioredoxin_domain"/>
</dbReference>
<feature type="signal peptide" evidence="1">
    <location>
        <begin position="1"/>
        <end position="19"/>
    </location>
</feature>
<evidence type="ECO:0000313" key="3">
    <source>
        <dbReference type="EMBL" id="RXK82869.1"/>
    </source>
</evidence>
<keyword evidence="1" id="KW-0732">Signal</keyword>
<dbReference type="Gene3D" id="3.40.30.10">
    <property type="entry name" value="Glutaredoxin"/>
    <property type="match status" value="1"/>
</dbReference>
<accession>A0A4Q1D3B0</accession>
<name>A0A4Q1D3B0_9BACT</name>
<protein>
    <submittedName>
        <fullName evidence="3">Redoxin domain-containing protein</fullName>
    </submittedName>
</protein>
<sequence length="165" mass="19123">MKQYVLLSIFIVTALFSQAQQFDDTPPYKKNSSLPEFKILQADSTWFTDLLIPEHRPVIIMYFSPECGHCQVEAENLAQNRDKLDSAFMLFVSYHSPEEVGAFVKKYKLDKFRYTAAGRDTEYNLPSFFRVQQTPFIAVYSKYHQLVKVFEAGANAEELSKLLQE</sequence>
<dbReference type="PROSITE" id="PS51352">
    <property type="entry name" value="THIOREDOXIN_2"/>
    <property type="match status" value="1"/>
</dbReference>
<dbReference type="Proteomes" id="UP000290545">
    <property type="component" value="Unassembled WGS sequence"/>
</dbReference>
<keyword evidence="4" id="KW-1185">Reference proteome</keyword>
<proteinExistence type="predicted"/>
<dbReference type="EMBL" id="SDHZ01000002">
    <property type="protein sequence ID" value="RXK82869.1"/>
    <property type="molecule type" value="Genomic_DNA"/>
</dbReference>
<evidence type="ECO:0000313" key="4">
    <source>
        <dbReference type="Proteomes" id="UP000290545"/>
    </source>
</evidence>
<organism evidence="3 4">
    <name type="scientific">Filimonas effusa</name>
    <dbReference type="NCBI Taxonomy" id="2508721"/>
    <lineage>
        <taxon>Bacteria</taxon>
        <taxon>Pseudomonadati</taxon>
        <taxon>Bacteroidota</taxon>
        <taxon>Chitinophagia</taxon>
        <taxon>Chitinophagales</taxon>
        <taxon>Chitinophagaceae</taxon>
        <taxon>Filimonas</taxon>
    </lineage>
</organism>
<feature type="chain" id="PRO_5020587601" evidence="1">
    <location>
        <begin position="20"/>
        <end position="165"/>
    </location>
</feature>